<organism evidence="2 3">
    <name type="scientific">Microdochium bolleyi</name>
    <dbReference type="NCBI Taxonomy" id="196109"/>
    <lineage>
        <taxon>Eukaryota</taxon>
        <taxon>Fungi</taxon>
        <taxon>Dikarya</taxon>
        <taxon>Ascomycota</taxon>
        <taxon>Pezizomycotina</taxon>
        <taxon>Sordariomycetes</taxon>
        <taxon>Xylariomycetidae</taxon>
        <taxon>Xylariales</taxon>
        <taxon>Microdochiaceae</taxon>
        <taxon>Microdochium</taxon>
    </lineage>
</organism>
<accession>A0A136J3Q6</accession>
<dbReference type="Pfam" id="PF22893">
    <property type="entry name" value="ULD_2"/>
    <property type="match status" value="1"/>
</dbReference>
<name>A0A136J3Q6_9PEZI</name>
<feature type="domain" description="Ubiquitin-like" evidence="1">
    <location>
        <begin position="34"/>
        <end position="59"/>
    </location>
</feature>
<dbReference type="OrthoDB" id="3045089at2759"/>
<dbReference type="Proteomes" id="UP000070501">
    <property type="component" value="Unassembled WGS sequence"/>
</dbReference>
<dbReference type="InterPro" id="IPR054464">
    <property type="entry name" value="ULD_fung"/>
</dbReference>
<keyword evidence="3" id="KW-1185">Reference proteome</keyword>
<sequence>MSDASFVPRPVINPRASANLNIRRPERKVAGSTRELICFTDAIGRKFKFPFDKCRTWSVREILHIFSNNSQAGAALGYRSTDQAGFLLHP</sequence>
<reference evidence="3" key="1">
    <citation type="submission" date="2016-02" db="EMBL/GenBank/DDBJ databases">
        <title>Draft genome sequence of Microdochium bolleyi, a fungal endophyte of beachgrass.</title>
        <authorList>
            <consortium name="DOE Joint Genome Institute"/>
            <person name="David A.S."/>
            <person name="May G."/>
            <person name="Haridas S."/>
            <person name="Lim J."/>
            <person name="Wang M."/>
            <person name="Labutti K."/>
            <person name="Lipzen A."/>
            <person name="Barry K."/>
            <person name="Grigoriev I.V."/>
        </authorList>
    </citation>
    <scope>NUCLEOTIDE SEQUENCE [LARGE SCALE GENOMIC DNA]</scope>
    <source>
        <strain evidence="3">J235TASD1</strain>
    </source>
</reference>
<evidence type="ECO:0000259" key="1">
    <source>
        <dbReference type="Pfam" id="PF22893"/>
    </source>
</evidence>
<evidence type="ECO:0000313" key="2">
    <source>
        <dbReference type="EMBL" id="KXJ91792.1"/>
    </source>
</evidence>
<protein>
    <recommendedName>
        <fullName evidence="1">Ubiquitin-like domain-containing protein</fullName>
    </recommendedName>
</protein>
<dbReference type="AlphaFoldDB" id="A0A136J3Q6"/>
<gene>
    <name evidence="2" type="ORF">Micbo1qcDRAFT_57875</name>
</gene>
<proteinExistence type="predicted"/>
<evidence type="ECO:0000313" key="3">
    <source>
        <dbReference type="Proteomes" id="UP000070501"/>
    </source>
</evidence>
<dbReference type="InParanoid" id="A0A136J3Q6"/>
<dbReference type="EMBL" id="KQ964249">
    <property type="protein sequence ID" value="KXJ91792.1"/>
    <property type="molecule type" value="Genomic_DNA"/>
</dbReference>